<protein>
    <submittedName>
        <fullName evidence="8">O-antigen ligase</fullName>
    </submittedName>
</protein>
<name>A0ABU1Y8K5_9FLAO</name>
<dbReference type="PROSITE" id="PS50005">
    <property type="entry name" value="TPR"/>
    <property type="match status" value="1"/>
</dbReference>
<dbReference type="GO" id="GO:0016874">
    <property type="term" value="F:ligase activity"/>
    <property type="evidence" value="ECO:0007669"/>
    <property type="project" value="UniProtKB-KW"/>
</dbReference>
<organism evidence="8 9">
    <name type="scientific">Flavobacterium piscis</name>
    <dbReference type="NCBI Taxonomy" id="1114874"/>
    <lineage>
        <taxon>Bacteria</taxon>
        <taxon>Pseudomonadati</taxon>
        <taxon>Bacteroidota</taxon>
        <taxon>Flavobacteriia</taxon>
        <taxon>Flavobacteriales</taxon>
        <taxon>Flavobacteriaceae</taxon>
        <taxon>Flavobacterium</taxon>
    </lineage>
</organism>
<dbReference type="Gene3D" id="1.25.40.10">
    <property type="entry name" value="Tetratricopeptide repeat domain"/>
    <property type="match status" value="1"/>
</dbReference>
<dbReference type="PANTHER" id="PTHR37422">
    <property type="entry name" value="TEICHURONIC ACID BIOSYNTHESIS PROTEIN TUAE"/>
    <property type="match status" value="1"/>
</dbReference>
<dbReference type="SUPFAM" id="SSF48452">
    <property type="entry name" value="TPR-like"/>
    <property type="match status" value="1"/>
</dbReference>
<feature type="transmembrane region" description="Helical" evidence="6">
    <location>
        <begin position="412"/>
        <end position="433"/>
    </location>
</feature>
<evidence type="ECO:0000256" key="3">
    <source>
        <dbReference type="ARBA" id="ARBA00022989"/>
    </source>
</evidence>
<feature type="transmembrane region" description="Helical" evidence="6">
    <location>
        <begin position="7"/>
        <end position="24"/>
    </location>
</feature>
<evidence type="ECO:0000313" key="8">
    <source>
        <dbReference type="EMBL" id="MDR7210563.1"/>
    </source>
</evidence>
<keyword evidence="3 6" id="KW-1133">Transmembrane helix</keyword>
<dbReference type="InterPro" id="IPR051533">
    <property type="entry name" value="WaaL-like"/>
</dbReference>
<evidence type="ECO:0000259" key="7">
    <source>
        <dbReference type="Pfam" id="PF04932"/>
    </source>
</evidence>
<reference evidence="8 9" key="1">
    <citation type="submission" date="2023-07" db="EMBL/GenBank/DDBJ databases">
        <title>Sorghum-associated microbial communities from plants grown in Nebraska, USA.</title>
        <authorList>
            <person name="Schachtman D."/>
        </authorList>
    </citation>
    <scope>NUCLEOTIDE SEQUENCE [LARGE SCALE GENOMIC DNA]</scope>
    <source>
        <strain evidence="8 9">4129</strain>
    </source>
</reference>
<dbReference type="Proteomes" id="UP001269081">
    <property type="component" value="Unassembled WGS sequence"/>
</dbReference>
<keyword evidence="4 6" id="KW-0472">Membrane</keyword>
<comment type="subcellular location">
    <subcellularLocation>
        <location evidence="1">Membrane</location>
        <topology evidence="1">Multi-pass membrane protein</topology>
    </subcellularLocation>
</comment>
<dbReference type="PANTHER" id="PTHR37422:SF13">
    <property type="entry name" value="LIPOPOLYSACCHARIDE BIOSYNTHESIS PROTEIN PA4999-RELATED"/>
    <property type="match status" value="1"/>
</dbReference>
<comment type="caution">
    <text evidence="8">The sequence shown here is derived from an EMBL/GenBank/DDBJ whole genome shotgun (WGS) entry which is preliminary data.</text>
</comment>
<proteinExistence type="predicted"/>
<feature type="transmembrane region" description="Helical" evidence="6">
    <location>
        <begin position="111"/>
        <end position="132"/>
    </location>
</feature>
<evidence type="ECO:0000256" key="5">
    <source>
        <dbReference type="PROSITE-ProRule" id="PRU00339"/>
    </source>
</evidence>
<feature type="domain" description="O-antigen ligase-related" evidence="7">
    <location>
        <begin position="187"/>
        <end position="340"/>
    </location>
</feature>
<evidence type="ECO:0000256" key="1">
    <source>
        <dbReference type="ARBA" id="ARBA00004141"/>
    </source>
</evidence>
<feature type="transmembrane region" description="Helical" evidence="6">
    <location>
        <begin position="152"/>
        <end position="172"/>
    </location>
</feature>
<keyword evidence="9" id="KW-1185">Reference proteome</keyword>
<dbReference type="Pfam" id="PF04932">
    <property type="entry name" value="Wzy_C"/>
    <property type="match status" value="1"/>
</dbReference>
<dbReference type="InterPro" id="IPR007016">
    <property type="entry name" value="O-antigen_ligase-rel_domated"/>
</dbReference>
<feature type="transmembrane region" description="Helical" evidence="6">
    <location>
        <begin position="383"/>
        <end position="400"/>
    </location>
</feature>
<dbReference type="InterPro" id="IPR011990">
    <property type="entry name" value="TPR-like_helical_dom_sf"/>
</dbReference>
<feature type="transmembrane region" description="Helical" evidence="6">
    <location>
        <begin position="60"/>
        <end position="79"/>
    </location>
</feature>
<feature type="transmembrane region" description="Helical" evidence="6">
    <location>
        <begin position="204"/>
        <end position="222"/>
    </location>
</feature>
<evidence type="ECO:0000313" key="9">
    <source>
        <dbReference type="Proteomes" id="UP001269081"/>
    </source>
</evidence>
<evidence type="ECO:0000256" key="6">
    <source>
        <dbReference type="SAM" id="Phobius"/>
    </source>
</evidence>
<feature type="transmembrane region" description="Helical" evidence="6">
    <location>
        <begin position="327"/>
        <end position="346"/>
    </location>
</feature>
<feature type="transmembrane region" description="Helical" evidence="6">
    <location>
        <begin position="30"/>
        <end position="48"/>
    </location>
</feature>
<feature type="transmembrane region" description="Helical" evidence="6">
    <location>
        <begin position="358"/>
        <end position="377"/>
    </location>
</feature>
<dbReference type="InterPro" id="IPR019734">
    <property type="entry name" value="TPR_rpt"/>
</dbReference>
<keyword evidence="8" id="KW-0436">Ligase</keyword>
<sequence>MKTTARILVVILFIVSHFMGTALFVWSSAILYLVVTLLSIVSVIQFWKSEKLLKINIPEILLLLFVVYVCLNNVFNATFSGNGNLFNYLIFFLLYFVFVFLYNTDKEIGRFLFLGLFAGFVLELMVGYSQLFGVIPNSDSKFVVGGLFGNPGAFAGYLAIISSFLLAVVCFYKELFKSENFLLAILFSFFCAICLIILCDSRGAWVSICISIVFVLNQKYKFTNAFRNLLKSKISKIITSTFLLITVVVVCIALFHYKKESAEGRLLIWKISTDMIVEKPLFGNGSGSFGADYGKVQAAYFLTNTIPASQMQLADYVTCAYNEFLEIVIELGIIGLLLFVAILYFALAKQQNENSSKYYIAAKSSLIALLVLSMVSYPFNSTPIILLFVICLFIIFRIGQYRIVTISKHNKLLVCSWILAISALVYCGSRQVYGIYHFTNGYAKVLKNDFKNGINDYKKASPFLNNNGEFQFYYGAALYLKHDYQASVIHLQKAVSLHSDPHAFITLGNALQKLKQYNKAEQAYRVVTGITPAKMYPKYLLVKLYIEMQQTDKAIKTAKIIINAKEKVSTTAGIEMKTEMKILIDRYSKRNVKPLKIKL</sequence>
<dbReference type="EMBL" id="JAVDWQ010000007">
    <property type="protein sequence ID" value="MDR7210563.1"/>
    <property type="molecule type" value="Genomic_DNA"/>
</dbReference>
<feature type="transmembrane region" description="Helical" evidence="6">
    <location>
        <begin position="85"/>
        <end position="104"/>
    </location>
</feature>
<evidence type="ECO:0000256" key="4">
    <source>
        <dbReference type="ARBA" id="ARBA00023136"/>
    </source>
</evidence>
<dbReference type="RefSeq" id="WP_310281730.1">
    <property type="nucleotide sequence ID" value="NZ_JAVDWQ010000007.1"/>
</dbReference>
<gene>
    <name evidence="8" type="ORF">J2W48_002504</name>
</gene>
<feature type="transmembrane region" description="Helical" evidence="6">
    <location>
        <begin position="181"/>
        <end position="198"/>
    </location>
</feature>
<feature type="repeat" description="TPR" evidence="5">
    <location>
        <begin position="501"/>
        <end position="534"/>
    </location>
</feature>
<keyword evidence="2 6" id="KW-0812">Transmembrane</keyword>
<keyword evidence="5" id="KW-0802">TPR repeat</keyword>
<feature type="transmembrane region" description="Helical" evidence="6">
    <location>
        <begin position="234"/>
        <end position="257"/>
    </location>
</feature>
<accession>A0ABU1Y8K5</accession>
<evidence type="ECO:0000256" key="2">
    <source>
        <dbReference type="ARBA" id="ARBA00022692"/>
    </source>
</evidence>